<dbReference type="PROSITE" id="PS50103">
    <property type="entry name" value="ZF_C3H1"/>
    <property type="match status" value="3"/>
</dbReference>
<dbReference type="InterPro" id="IPR000571">
    <property type="entry name" value="Znf_CCCH"/>
</dbReference>
<evidence type="ECO:0000256" key="1">
    <source>
        <dbReference type="ARBA" id="ARBA00000900"/>
    </source>
</evidence>
<gene>
    <name evidence="9" type="ORF">CesoFtcFv8_011246</name>
</gene>
<keyword evidence="3 6" id="KW-0479">Metal-binding</keyword>
<feature type="domain" description="C3H1-type" evidence="8">
    <location>
        <begin position="4"/>
        <end position="29"/>
    </location>
</feature>
<dbReference type="Proteomes" id="UP001335648">
    <property type="component" value="Unassembled WGS sequence"/>
</dbReference>
<evidence type="ECO:0000256" key="6">
    <source>
        <dbReference type="PROSITE-ProRule" id="PRU00723"/>
    </source>
</evidence>
<dbReference type="EMBL" id="JAULUE010002054">
    <property type="protein sequence ID" value="KAK5894564.1"/>
    <property type="molecule type" value="Genomic_DNA"/>
</dbReference>
<accession>A0AAN8H083</accession>
<dbReference type="SMART" id="SM00356">
    <property type="entry name" value="ZnF_C3H1"/>
    <property type="match status" value="3"/>
</dbReference>
<protein>
    <recommendedName>
        <fullName evidence="2">RING-type E3 ubiquitin transferase</fullName>
        <ecNumber evidence="2">2.3.2.27</ecNumber>
    </recommendedName>
</protein>
<evidence type="ECO:0000313" key="9">
    <source>
        <dbReference type="EMBL" id="KAK5894564.1"/>
    </source>
</evidence>
<keyword evidence="4 6" id="KW-0863">Zinc-finger</keyword>
<dbReference type="AlphaFoldDB" id="A0AAN8H083"/>
<organism evidence="9 10">
    <name type="scientific">Champsocephalus esox</name>
    <name type="common">pike icefish</name>
    <dbReference type="NCBI Taxonomy" id="159716"/>
    <lineage>
        <taxon>Eukaryota</taxon>
        <taxon>Metazoa</taxon>
        <taxon>Chordata</taxon>
        <taxon>Craniata</taxon>
        <taxon>Vertebrata</taxon>
        <taxon>Euteleostomi</taxon>
        <taxon>Actinopterygii</taxon>
        <taxon>Neopterygii</taxon>
        <taxon>Teleostei</taxon>
        <taxon>Neoteleostei</taxon>
        <taxon>Acanthomorphata</taxon>
        <taxon>Eupercaria</taxon>
        <taxon>Perciformes</taxon>
        <taxon>Notothenioidei</taxon>
        <taxon>Channichthyidae</taxon>
        <taxon>Champsocephalus</taxon>
    </lineage>
</organism>
<dbReference type="Gene3D" id="4.10.1000.10">
    <property type="entry name" value="Zinc finger, CCCH-type"/>
    <property type="match status" value="1"/>
</dbReference>
<feature type="zinc finger region" description="C3H1-type" evidence="6">
    <location>
        <begin position="4"/>
        <end position="29"/>
    </location>
</feature>
<dbReference type="PANTHER" id="PTHR11224:SF39">
    <property type="entry name" value="RING-TYPE E3 UBIQUITIN TRANSFERASE"/>
    <property type="match status" value="1"/>
</dbReference>
<dbReference type="SUPFAM" id="SSF90229">
    <property type="entry name" value="CCCH zinc finger"/>
    <property type="match status" value="2"/>
</dbReference>
<dbReference type="GO" id="GO:0008270">
    <property type="term" value="F:zinc ion binding"/>
    <property type="evidence" value="ECO:0007669"/>
    <property type="project" value="UniProtKB-KW"/>
</dbReference>
<feature type="domain" description="C3H1-type" evidence="8">
    <location>
        <begin position="234"/>
        <end position="262"/>
    </location>
</feature>
<evidence type="ECO:0000259" key="8">
    <source>
        <dbReference type="PROSITE" id="PS50103"/>
    </source>
</evidence>
<evidence type="ECO:0000256" key="5">
    <source>
        <dbReference type="ARBA" id="ARBA00022833"/>
    </source>
</evidence>
<feature type="zinc finger region" description="C3H1-type" evidence="6">
    <location>
        <begin position="31"/>
        <end position="58"/>
    </location>
</feature>
<evidence type="ECO:0000256" key="3">
    <source>
        <dbReference type="ARBA" id="ARBA00022723"/>
    </source>
</evidence>
<dbReference type="Pfam" id="PF00642">
    <property type="entry name" value="zf-CCCH"/>
    <property type="match status" value="1"/>
</dbReference>
<reference evidence="9 10" key="1">
    <citation type="journal article" date="2023" name="Mol. Biol. Evol.">
        <title>Genomics of Secondarily Temperate Adaptation in the Only Non-Antarctic Icefish.</title>
        <authorList>
            <person name="Rivera-Colon A.G."/>
            <person name="Rayamajhi N."/>
            <person name="Minhas B.F."/>
            <person name="Madrigal G."/>
            <person name="Bilyk K.T."/>
            <person name="Yoon V."/>
            <person name="Hune M."/>
            <person name="Gregory S."/>
            <person name="Cheng C.H.C."/>
            <person name="Catchen J.M."/>
        </authorList>
    </citation>
    <scope>NUCLEOTIDE SEQUENCE [LARGE SCALE GENOMIC DNA]</scope>
    <source>
        <strain evidence="9">JC2023a</strain>
    </source>
</reference>
<feature type="domain" description="C3H1-type" evidence="8">
    <location>
        <begin position="31"/>
        <end position="58"/>
    </location>
</feature>
<dbReference type="InterPro" id="IPR045072">
    <property type="entry name" value="MKRN-like"/>
</dbReference>
<dbReference type="GO" id="GO:0000209">
    <property type="term" value="P:protein polyubiquitination"/>
    <property type="evidence" value="ECO:0007669"/>
    <property type="project" value="InterPro"/>
</dbReference>
<sequence>MDAARDEGICRRFLNGTCRFGSRCIYRHDCIPPVQICRYFQKGICWYGERCRYVHVLHPEVDAAVAPRRGSMPTVSSSRGSYAPPDRRGSEPALLHATVTSSRRSQLLVHRSYPPQNNERVAADIAEEQSQDARTPLSASWESIQSSEDAQACNERNEQEISSNEAAVNGAAAAAAASNSLRIIEAIEASLQSKSVTCGICMDKCRVRSAFYVPHRHWVEGRAKEGVIAAFKEKFSKKRCSYFSRYGCCPFKTECLYRHDKHAHGSFPYYTEEDDYDSVDLLNLFIAMTLLGDDDEEDDEDDFGFPFYLSEEYGF</sequence>
<keyword evidence="5 6" id="KW-0862">Zinc</keyword>
<dbReference type="InterPro" id="IPR036855">
    <property type="entry name" value="Znf_CCCH_sf"/>
</dbReference>
<comment type="caution">
    <text evidence="9">The sequence shown here is derived from an EMBL/GenBank/DDBJ whole genome shotgun (WGS) entry which is preliminary data.</text>
</comment>
<dbReference type="GO" id="GO:0061630">
    <property type="term" value="F:ubiquitin protein ligase activity"/>
    <property type="evidence" value="ECO:0007669"/>
    <property type="project" value="UniProtKB-EC"/>
</dbReference>
<evidence type="ECO:0000313" key="10">
    <source>
        <dbReference type="Proteomes" id="UP001335648"/>
    </source>
</evidence>
<evidence type="ECO:0000256" key="7">
    <source>
        <dbReference type="SAM" id="MobiDB-lite"/>
    </source>
</evidence>
<keyword evidence="10" id="KW-1185">Reference proteome</keyword>
<feature type="zinc finger region" description="C3H1-type" evidence="6">
    <location>
        <begin position="234"/>
        <end position="262"/>
    </location>
</feature>
<comment type="catalytic activity">
    <reaction evidence="1">
        <text>S-ubiquitinyl-[E2 ubiquitin-conjugating enzyme]-L-cysteine + [acceptor protein]-L-lysine = [E2 ubiquitin-conjugating enzyme]-L-cysteine + N(6)-ubiquitinyl-[acceptor protein]-L-lysine.</text>
        <dbReference type="EC" id="2.3.2.27"/>
    </reaction>
</comment>
<proteinExistence type="predicted"/>
<evidence type="ECO:0000256" key="2">
    <source>
        <dbReference type="ARBA" id="ARBA00012483"/>
    </source>
</evidence>
<feature type="region of interest" description="Disordered" evidence="7">
    <location>
        <begin position="69"/>
        <end position="92"/>
    </location>
</feature>
<evidence type="ECO:0000256" key="4">
    <source>
        <dbReference type="ARBA" id="ARBA00022771"/>
    </source>
</evidence>
<dbReference type="EC" id="2.3.2.27" evidence="2"/>
<name>A0AAN8H083_9TELE</name>
<dbReference type="PANTHER" id="PTHR11224">
    <property type="entry name" value="MAKORIN-RELATED"/>
    <property type="match status" value="1"/>
</dbReference>
<dbReference type="Pfam" id="PF14608">
    <property type="entry name" value="zf-CCCH_2"/>
    <property type="match status" value="1"/>
</dbReference>